<dbReference type="PANTHER" id="PTHR23531">
    <property type="entry name" value="QUINOLENE RESISTANCE PROTEIN NORA"/>
    <property type="match status" value="1"/>
</dbReference>
<feature type="transmembrane region" description="Helical" evidence="5">
    <location>
        <begin position="182"/>
        <end position="205"/>
    </location>
</feature>
<feature type="transmembrane region" description="Helical" evidence="5">
    <location>
        <begin position="256"/>
        <end position="281"/>
    </location>
</feature>
<feature type="transmembrane region" description="Helical" evidence="5">
    <location>
        <begin position="62"/>
        <end position="82"/>
    </location>
</feature>
<feature type="transmembrane region" description="Helical" evidence="5">
    <location>
        <begin position="94"/>
        <end position="111"/>
    </location>
</feature>
<proteinExistence type="predicted"/>
<evidence type="ECO:0000256" key="5">
    <source>
        <dbReference type="SAM" id="Phobius"/>
    </source>
</evidence>
<dbReference type="InterPro" id="IPR011701">
    <property type="entry name" value="MFS"/>
</dbReference>
<feature type="transmembrane region" description="Helical" evidence="5">
    <location>
        <begin position="316"/>
        <end position="338"/>
    </location>
</feature>
<gene>
    <name evidence="7" type="ORF">OXH18_15735</name>
</gene>
<keyword evidence="2 5" id="KW-0812">Transmembrane</keyword>
<feature type="transmembrane region" description="Helical" evidence="5">
    <location>
        <begin position="155"/>
        <end position="176"/>
    </location>
</feature>
<sequence>MASSSDRVSASDLESLKLASPHWQYRLWLVCICVGMLLFFTQVTAFFPVLPLYLTHRWGQTAPVGLVVGAMAAGLLLFRPWIGVLIDRWGRKPILWLGLVMMLGILPLYGWSPSPQWLMGVRVLHGISQAALATASQTMLADLVPVDRRTAMMGYLAMSNTIGFSLGPLLGAYVYATNGFTALLFTLMGLTILGLIISLPLPWLFRCSQKASSHSSQNSLRQSIQFLWKYILTFPIRDATFIFFIGSFLHGSVVTFLPLFIDNAAIFYSLNALIAVLVRFGLGRWGGVVSQRWIISMAILCSGSALIGLSRLPQQLVWWSILYGLGFGALFPVLSAIVSLSAPTKVRGRVYSFFLAGFDGGMTLGGAGVQPLAQGLSLSGLFTLLGGIGCSISLVAFHQFAKPVVPQEQSD</sequence>
<dbReference type="GO" id="GO:0022857">
    <property type="term" value="F:transmembrane transporter activity"/>
    <property type="evidence" value="ECO:0007669"/>
    <property type="project" value="InterPro"/>
</dbReference>
<accession>A0A9E9CA84</accession>
<dbReference type="InterPro" id="IPR052714">
    <property type="entry name" value="MFS_Exporter"/>
</dbReference>
<feature type="transmembrane region" description="Helical" evidence="5">
    <location>
        <begin position="293"/>
        <end position="310"/>
    </location>
</feature>
<dbReference type="AlphaFoldDB" id="A0A9E9CA84"/>
<feature type="transmembrane region" description="Helical" evidence="5">
    <location>
        <begin position="375"/>
        <end position="397"/>
    </location>
</feature>
<organism evidence="7 8">
    <name type="scientific">Thermocoleostomius sinensis A174</name>
    <dbReference type="NCBI Taxonomy" id="2016057"/>
    <lineage>
        <taxon>Bacteria</taxon>
        <taxon>Bacillati</taxon>
        <taxon>Cyanobacteriota</taxon>
        <taxon>Cyanophyceae</taxon>
        <taxon>Oculatellales</taxon>
        <taxon>Oculatellaceae</taxon>
        <taxon>Thermocoleostomius</taxon>
    </lineage>
</organism>
<evidence type="ECO:0000259" key="6">
    <source>
        <dbReference type="PROSITE" id="PS50850"/>
    </source>
</evidence>
<dbReference type="GO" id="GO:0005886">
    <property type="term" value="C:plasma membrane"/>
    <property type="evidence" value="ECO:0007669"/>
    <property type="project" value="UniProtKB-SubCell"/>
</dbReference>
<evidence type="ECO:0000256" key="2">
    <source>
        <dbReference type="ARBA" id="ARBA00022692"/>
    </source>
</evidence>
<protein>
    <submittedName>
        <fullName evidence="7">MFS transporter</fullName>
    </submittedName>
</protein>
<reference evidence="7" key="1">
    <citation type="submission" date="2022-12" db="EMBL/GenBank/DDBJ databases">
        <title>Polyphasic identification of a Novel Hot-Spring Cyanobacterium Ocullathermofonsia sinensis gen nov. sp. nov. and Genomic Insights on its Adaptations to the Thermal Habitat.</title>
        <authorList>
            <person name="Daroch M."/>
            <person name="Tang J."/>
            <person name="Jiang Y."/>
        </authorList>
    </citation>
    <scope>NUCLEOTIDE SEQUENCE</scope>
    <source>
        <strain evidence="7">PKUAC-SCTA174</strain>
    </source>
</reference>
<dbReference type="Gene3D" id="1.20.1250.20">
    <property type="entry name" value="MFS general substrate transporter like domains"/>
    <property type="match status" value="1"/>
</dbReference>
<dbReference type="PROSITE" id="PS00216">
    <property type="entry name" value="SUGAR_TRANSPORT_1"/>
    <property type="match status" value="1"/>
</dbReference>
<feature type="transmembrane region" description="Helical" evidence="5">
    <location>
        <begin position="27"/>
        <end position="50"/>
    </location>
</feature>
<name>A0A9E9CA84_9CYAN</name>
<dbReference type="InterPro" id="IPR005829">
    <property type="entry name" value="Sugar_transporter_CS"/>
</dbReference>
<evidence type="ECO:0000256" key="4">
    <source>
        <dbReference type="ARBA" id="ARBA00023136"/>
    </source>
</evidence>
<keyword evidence="3 5" id="KW-1133">Transmembrane helix</keyword>
<feature type="transmembrane region" description="Helical" evidence="5">
    <location>
        <begin position="350"/>
        <end position="369"/>
    </location>
</feature>
<dbReference type="PANTHER" id="PTHR23531:SF1">
    <property type="entry name" value="QUINOLENE RESISTANCE PROTEIN NORA"/>
    <property type="match status" value="1"/>
</dbReference>
<dbReference type="InterPro" id="IPR036259">
    <property type="entry name" value="MFS_trans_sf"/>
</dbReference>
<dbReference type="SUPFAM" id="SSF103473">
    <property type="entry name" value="MFS general substrate transporter"/>
    <property type="match status" value="1"/>
</dbReference>
<dbReference type="InterPro" id="IPR020846">
    <property type="entry name" value="MFS_dom"/>
</dbReference>
<dbReference type="RefSeq" id="WP_268608050.1">
    <property type="nucleotide sequence ID" value="NZ_CP113797.1"/>
</dbReference>
<keyword evidence="8" id="KW-1185">Reference proteome</keyword>
<feature type="transmembrane region" description="Helical" evidence="5">
    <location>
        <begin position="226"/>
        <end position="250"/>
    </location>
</feature>
<evidence type="ECO:0000256" key="1">
    <source>
        <dbReference type="ARBA" id="ARBA00004651"/>
    </source>
</evidence>
<evidence type="ECO:0000256" key="3">
    <source>
        <dbReference type="ARBA" id="ARBA00022989"/>
    </source>
</evidence>
<dbReference type="EMBL" id="CP113797">
    <property type="protein sequence ID" value="WAL58625.1"/>
    <property type="molecule type" value="Genomic_DNA"/>
</dbReference>
<dbReference type="Proteomes" id="UP001163152">
    <property type="component" value="Chromosome"/>
</dbReference>
<feature type="domain" description="Major facilitator superfamily (MFS) profile" evidence="6">
    <location>
        <begin position="28"/>
        <end position="411"/>
    </location>
</feature>
<evidence type="ECO:0000313" key="8">
    <source>
        <dbReference type="Proteomes" id="UP001163152"/>
    </source>
</evidence>
<comment type="subcellular location">
    <subcellularLocation>
        <location evidence="1">Cell membrane</location>
        <topology evidence="1">Multi-pass membrane protein</topology>
    </subcellularLocation>
</comment>
<dbReference type="KEGG" id="tsin:OXH18_15735"/>
<keyword evidence="4 5" id="KW-0472">Membrane</keyword>
<evidence type="ECO:0000313" key="7">
    <source>
        <dbReference type="EMBL" id="WAL58625.1"/>
    </source>
</evidence>
<dbReference type="PROSITE" id="PS50850">
    <property type="entry name" value="MFS"/>
    <property type="match status" value="1"/>
</dbReference>
<dbReference type="Pfam" id="PF07690">
    <property type="entry name" value="MFS_1"/>
    <property type="match status" value="2"/>
</dbReference>